<dbReference type="RefSeq" id="WP_041497010.1">
    <property type="nucleotide sequence ID" value="NZ_AP014548.1"/>
</dbReference>
<dbReference type="PANTHER" id="PTHR43668">
    <property type="entry name" value="ALLANTOINASE"/>
    <property type="match status" value="1"/>
</dbReference>
<dbReference type="GO" id="GO:0006221">
    <property type="term" value="P:pyrimidine nucleotide biosynthetic process"/>
    <property type="evidence" value="ECO:0007669"/>
    <property type="project" value="UniProtKB-KW"/>
</dbReference>
<dbReference type="InterPro" id="IPR032466">
    <property type="entry name" value="Metal_Hydrolase"/>
</dbReference>
<sequence>MILIKNARIICASSEHHMKQMDILIRDGIIENIASSIENDNAQVIEQENLHVSIGWFDSSVSFGEPGFEERQTMKNGLQVAATSGFTHIMLNPNNQPNPQDASGINYLKSISSGSPVTVLPVGNFSLSQEGAHLAELYDMHQAGAVSFYDYKHSVENANLLKVGLQYVKPFKGIIQSFPQDAQIAGKGMINEDQAGTELGLKTIPTFAEELRVARDIELARYTGSHLHIPTVTTNAALLLIDKARESGVQITCSVAIHHFTTASDALLDYNTNFKVQPPLRDVEETKKVLDHVKNGLVDMITSDHIPLTIESKDVEFDQADYGSTGLESAFGMANEALGTEQSIELLTGGYAVFQKELPKLEKGSPANLTFFDPSESYVLSKQQLSSTSKNSLFIGRNLKGKVLGTYNNQKLQWNERNS</sequence>
<dbReference type="EMBL" id="AP014548">
    <property type="protein sequence ID" value="BAO56515.1"/>
    <property type="molecule type" value="Genomic_DNA"/>
</dbReference>
<keyword evidence="1" id="KW-0665">Pyrimidine biosynthesis</keyword>
<dbReference type="InterPro" id="IPR050138">
    <property type="entry name" value="DHOase/Allantoinase_Hydrolase"/>
</dbReference>
<evidence type="ECO:0000259" key="2">
    <source>
        <dbReference type="Pfam" id="PF12890"/>
    </source>
</evidence>
<dbReference type="OrthoDB" id="9765462at2"/>
<dbReference type="InterPro" id="IPR004722">
    <property type="entry name" value="DHOase"/>
</dbReference>
<evidence type="ECO:0000256" key="1">
    <source>
        <dbReference type="ARBA" id="ARBA00022975"/>
    </source>
</evidence>
<organism evidence="3 4">
    <name type="scientific">Nonlabens marinus S1-08</name>
    <dbReference type="NCBI Taxonomy" id="1454201"/>
    <lineage>
        <taxon>Bacteria</taxon>
        <taxon>Pseudomonadati</taxon>
        <taxon>Bacteroidota</taxon>
        <taxon>Flavobacteriia</taxon>
        <taxon>Flavobacteriales</taxon>
        <taxon>Flavobacteriaceae</taxon>
        <taxon>Nonlabens</taxon>
    </lineage>
</organism>
<name>W8VSU4_9FLAO</name>
<dbReference type="Proteomes" id="UP000031760">
    <property type="component" value="Chromosome"/>
</dbReference>
<dbReference type="PANTHER" id="PTHR43668:SF2">
    <property type="entry name" value="ALLANTOINASE"/>
    <property type="match status" value="1"/>
</dbReference>
<dbReference type="KEGG" id="nmf:NMS_2506"/>
<dbReference type="InterPro" id="IPR011059">
    <property type="entry name" value="Metal-dep_hydrolase_composite"/>
</dbReference>
<evidence type="ECO:0000313" key="4">
    <source>
        <dbReference type="Proteomes" id="UP000031760"/>
    </source>
</evidence>
<dbReference type="GO" id="GO:0046872">
    <property type="term" value="F:metal ion binding"/>
    <property type="evidence" value="ECO:0007669"/>
    <property type="project" value="InterPro"/>
</dbReference>
<feature type="domain" description="Dihydroorotase catalytic" evidence="2">
    <location>
        <begin position="55"/>
        <end position="234"/>
    </location>
</feature>
<dbReference type="SUPFAM" id="SSF51338">
    <property type="entry name" value="Composite domain of metallo-dependent hydrolases"/>
    <property type="match status" value="1"/>
</dbReference>
<dbReference type="HOGENOM" id="CLU_015572_1_0_10"/>
<dbReference type="GO" id="GO:0006145">
    <property type="term" value="P:purine nucleobase catabolic process"/>
    <property type="evidence" value="ECO:0007669"/>
    <property type="project" value="TreeGrafter"/>
</dbReference>
<dbReference type="Gene3D" id="3.20.20.140">
    <property type="entry name" value="Metal-dependent hydrolases"/>
    <property type="match status" value="1"/>
</dbReference>
<dbReference type="InterPro" id="IPR024403">
    <property type="entry name" value="DHOase_cat"/>
</dbReference>
<dbReference type="AlphaFoldDB" id="W8VSU4"/>
<reference evidence="3 4" key="1">
    <citation type="journal article" date="2014" name="Proc. Natl. Acad. Sci. U.S.A.">
        <title>Functional characterization of flavobacteria rhodopsins reveals a unique class of light-driven chloride pump in bacteria.</title>
        <authorList>
            <person name="Yoshizawa S."/>
            <person name="Kumagai Y."/>
            <person name="Kim H."/>
            <person name="Ogura Y."/>
            <person name="Hayashi T."/>
            <person name="Iwasaki W."/>
            <person name="DeLong E.F."/>
            <person name="Kogure K."/>
        </authorList>
    </citation>
    <scope>NUCLEOTIDE SEQUENCE [LARGE SCALE GENOMIC DNA]</scope>
    <source>
        <strain evidence="3 4">S1-08</strain>
    </source>
</reference>
<keyword evidence="4" id="KW-1185">Reference proteome</keyword>
<dbReference type="Pfam" id="PF12890">
    <property type="entry name" value="DHOase"/>
    <property type="match status" value="1"/>
</dbReference>
<dbReference type="GO" id="GO:0005737">
    <property type="term" value="C:cytoplasm"/>
    <property type="evidence" value="ECO:0007669"/>
    <property type="project" value="TreeGrafter"/>
</dbReference>
<proteinExistence type="predicted"/>
<dbReference type="Gene3D" id="2.30.40.10">
    <property type="entry name" value="Urease, subunit C, domain 1"/>
    <property type="match status" value="2"/>
</dbReference>
<dbReference type="GO" id="GO:0004038">
    <property type="term" value="F:allantoinase activity"/>
    <property type="evidence" value="ECO:0007669"/>
    <property type="project" value="TreeGrafter"/>
</dbReference>
<protein>
    <submittedName>
        <fullName evidence="3">Dihydroorotase</fullName>
    </submittedName>
</protein>
<dbReference type="CDD" id="cd01317">
    <property type="entry name" value="DHOase_IIa"/>
    <property type="match status" value="1"/>
</dbReference>
<accession>W8VSU4</accession>
<gene>
    <name evidence="3" type="ORF">NMS_2506</name>
</gene>
<evidence type="ECO:0000313" key="3">
    <source>
        <dbReference type="EMBL" id="BAO56515.1"/>
    </source>
</evidence>
<dbReference type="SUPFAM" id="SSF51556">
    <property type="entry name" value="Metallo-dependent hydrolases"/>
    <property type="match status" value="1"/>
</dbReference>
<dbReference type="STRING" id="1454201.NMS_2506"/>
<dbReference type="GO" id="GO:0004151">
    <property type="term" value="F:dihydroorotase activity"/>
    <property type="evidence" value="ECO:0007669"/>
    <property type="project" value="InterPro"/>
</dbReference>